<evidence type="ECO:0000313" key="2">
    <source>
        <dbReference type="Proteomes" id="UP000051330"/>
    </source>
</evidence>
<dbReference type="PATRIC" id="fig|1423792.3.peg.1082"/>
<evidence type="ECO:0000313" key="1">
    <source>
        <dbReference type="EMBL" id="KRL10017.1"/>
    </source>
</evidence>
<name>A0A0R1MQD3_9LACO</name>
<organism evidence="1 2">
    <name type="scientific">Schleiferilactobacillus perolens DSM 12744</name>
    <dbReference type="NCBI Taxonomy" id="1423792"/>
    <lineage>
        <taxon>Bacteria</taxon>
        <taxon>Bacillati</taxon>
        <taxon>Bacillota</taxon>
        <taxon>Bacilli</taxon>
        <taxon>Lactobacillales</taxon>
        <taxon>Lactobacillaceae</taxon>
        <taxon>Schleiferilactobacillus</taxon>
    </lineage>
</organism>
<reference evidence="1 2" key="1">
    <citation type="journal article" date="2015" name="Genome Announc.">
        <title>Expanding the biotechnology potential of lactobacilli through comparative genomics of 213 strains and associated genera.</title>
        <authorList>
            <person name="Sun Z."/>
            <person name="Harris H.M."/>
            <person name="McCann A."/>
            <person name="Guo C."/>
            <person name="Argimon S."/>
            <person name="Zhang W."/>
            <person name="Yang X."/>
            <person name="Jeffery I.B."/>
            <person name="Cooney J.C."/>
            <person name="Kagawa T.F."/>
            <person name="Liu W."/>
            <person name="Song Y."/>
            <person name="Salvetti E."/>
            <person name="Wrobel A."/>
            <person name="Rasinkangas P."/>
            <person name="Parkhill J."/>
            <person name="Rea M.C."/>
            <person name="O'Sullivan O."/>
            <person name="Ritari J."/>
            <person name="Douillard F.P."/>
            <person name="Paul Ross R."/>
            <person name="Yang R."/>
            <person name="Briner A.E."/>
            <person name="Felis G.E."/>
            <person name="de Vos W.M."/>
            <person name="Barrangou R."/>
            <person name="Klaenhammer T.R."/>
            <person name="Caufield P.W."/>
            <person name="Cui Y."/>
            <person name="Zhang H."/>
            <person name="O'Toole P.W."/>
        </authorList>
    </citation>
    <scope>NUCLEOTIDE SEQUENCE [LARGE SCALE GENOMIC DNA]</scope>
    <source>
        <strain evidence="1 2">DSM 12744</strain>
    </source>
</reference>
<sequence>MSTTFFNQVFDQSLHRCAVLRCLKMTTENIIPAGWGVVNTVFQKNDKNRQADSLT</sequence>
<accession>A0A0R1MQD3</accession>
<protein>
    <submittedName>
        <fullName evidence="1">Uncharacterized protein</fullName>
    </submittedName>
</protein>
<comment type="caution">
    <text evidence="1">The sequence shown here is derived from an EMBL/GenBank/DDBJ whole genome shotgun (WGS) entry which is preliminary data.</text>
</comment>
<gene>
    <name evidence="1" type="ORF">FD09_GL001061</name>
</gene>
<dbReference type="Proteomes" id="UP000051330">
    <property type="component" value="Unassembled WGS sequence"/>
</dbReference>
<dbReference type="AlphaFoldDB" id="A0A0R1MQD3"/>
<dbReference type="EMBL" id="AZEC01000016">
    <property type="protein sequence ID" value="KRL10017.1"/>
    <property type="molecule type" value="Genomic_DNA"/>
</dbReference>
<keyword evidence="2" id="KW-1185">Reference proteome</keyword>
<proteinExistence type="predicted"/>